<organism evidence="3 4">
    <name type="scientific">Piloderma croceum (strain F 1598)</name>
    <dbReference type="NCBI Taxonomy" id="765440"/>
    <lineage>
        <taxon>Eukaryota</taxon>
        <taxon>Fungi</taxon>
        <taxon>Dikarya</taxon>
        <taxon>Basidiomycota</taxon>
        <taxon>Agaricomycotina</taxon>
        <taxon>Agaricomycetes</taxon>
        <taxon>Agaricomycetidae</taxon>
        <taxon>Atheliales</taxon>
        <taxon>Atheliaceae</taxon>
        <taxon>Piloderma</taxon>
    </lineage>
</organism>
<name>A0A0C3C4V8_PILCF</name>
<reference evidence="4" key="2">
    <citation type="submission" date="2015-01" db="EMBL/GenBank/DDBJ databases">
        <title>Evolutionary Origins and Diversification of the Mycorrhizal Mutualists.</title>
        <authorList>
            <consortium name="DOE Joint Genome Institute"/>
            <consortium name="Mycorrhizal Genomics Consortium"/>
            <person name="Kohler A."/>
            <person name="Kuo A."/>
            <person name="Nagy L.G."/>
            <person name="Floudas D."/>
            <person name="Copeland A."/>
            <person name="Barry K.W."/>
            <person name="Cichocki N."/>
            <person name="Veneault-Fourrey C."/>
            <person name="LaButti K."/>
            <person name="Lindquist E.A."/>
            <person name="Lipzen A."/>
            <person name="Lundell T."/>
            <person name="Morin E."/>
            <person name="Murat C."/>
            <person name="Riley R."/>
            <person name="Ohm R."/>
            <person name="Sun H."/>
            <person name="Tunlid A."/>
            <person name="Henrissat B."/>
            <person name="Grigoriev I.V."/>
            <person name="Hibbett D.S."/>
            <person name="Martin F."/>
        </authorList>
    </citation>
    <scope>NUCLEOTIDE SEQUENCE [LARGE SCALE GENOMIC DNA]</scope>
    <source>
        <strain evidence="4">F 1598</strain>
    </source>
</reference>
<evidence type="ECO:0000256" key="1">
    <source>
        <dbReference type="SAM" id="MobiDB-lite"/>
    </source>
</evidence>
<dbReference type="Proteomes" id="UP000054166">
    <property type="component" value="Unassembled WGS sequence"/>
</dbReference>
<reference evidence="3 4" key="1">
    <citation type="submission" date="2014-04" db="EMBL/GenBank/DDBJ databases">
        <authorList>
            <consortium name="DOE Joint Genome Institute"/>
            <person name="Kuo A."/>
            <person name="Tarkka M."/>
            <person name="Buscot F."/>
            <person name="Kohler A."/>
            <person name="Nagy L.G."/>
            <person name="Floudas D."/>
            <person name="Copeland A."/>
            <person name="Barry K.W."/>
            <person name="Cichocki N."/>
            <person name="Veneault-Fourrey C."/>
            <person name="LaButti K."/>
            <person name="Lindquist E.A."/>
            <person name="Lipzen A."/>
            <person name="Lundell T."/>
            <person name="Morin E."/>
            <person name="Murat C."/>
            <person name="Sun H."/>
            <person name="Tunlid A."/>
            <person name="Henrissat B."/>
            <person name="Grigoriev I.V."/>
            <person name="Hibbett D.S."/>
            <person name="Martin F."/>
            <person name="Nordberg H.P."/>
            <person name="Cantor M.N."/>
            <person name="Hua S.X."/>
        </authorList>
    </citation>
    <scope>NUCLEOTIDE SEQUENCE [LARGE SCALE GENOMIC DNA]</scope>
    <source>
        <strain evidence="3 4">F 1598</strain>
    </source>
</reference>
<protein>
    <submittedName>
        <fullName evidence="3">Uncharacterized protein</fullName>
    </submittedName>
</protein>
<evidence type="ECO:0000313" key="4">
    <source>
        <dbReference type="Proteomes" id="UP000054166"/>
    </source>
</evidence>
<dbReference type="PROSITE" id="PS51257">
    <property type="entry name" value="PROKAR_LIPOPROTEIN"/>
    <property type="match status" value="1"/>
</dbReference>
<dbReference type="HOGENOM" id="CLU_095052_0_0_1"/>
<dbReference type="InParanoid" id="A0A0C3C4V8"/>
<feature type="region of interest" description="Disordered" evidence="1">
    <location>
        <begin position="183"/>
        <end position="208"/>
    </location>
</feature>
<feature type="compositionally biased region" description="Low complexity" evidence="1">
    <location>
        <begin position="183"/>
        <end position="196"/>
    </location>
</feature>
<feature type="compositionally biased region" description="Basic and acidic residues" evidence="1">
    <location>
        <begin position="115"/>
        <end position="130"/>
    </location>
</feature>
<dbReference type="EMBL" id="KN832987">
    <property type="protein sequence ID" value="KIM84652.1"/>
    <property type="molecule type" value="Genomic_DNA"/>
</dbReference>
<gene>
    <name evidence="3" type="ORF">PILCRDRAFT_818241</name>
</gene>
<feature type="signal peptide" evidence="2">
    <location>
        <begin position="1"/>
        <end position="23"/>
    </location>
</feature>
<feature type="region of interest" description="Disordered" evidence="1">
    <location>
        <begin position="115"/>
        <end position="165"/>
    </location>
</feature>
<evidence type="ECO:0000256" key="2">
    <source>
        <dbReference type="SAM" id="SignalP"/>
    </source>
</evidence>
<accession>A0A0C3C4V8</accession>
<proteinExistence type="predicted"/>
<dbReference type="AlphaFoldDB" id="A0A0C3C4V8"/>
<dbReference type="OrthoDB" id="5563033at2759"/>
<keyword evidence="4" id="KW-1185">Reference proteome</keyword>
<feature type="chain" id="PRO_5002162290" evidence="2">
    <location>
        <begin position="24"/>
        <end position="229"/>
    </location>
</feature>
<sequence>MHARPCFYCIVLLTALFISSCYWQPLPIDTPLSTPWSANITTFSEALDAFTPDTMSDYRLNDTDNGNHVKRTVMKLMDRCWCDFSSGSFFDPFNVTKWELASVKRFKKELVLERERAKEKEREREARENGVELEPESDSASSGFAAPTPPPAPRPSATASLENDNKKSPFEMLRSAFWRAPSIVSIPNSPSPSDVPLQEERRPVAPGELDLEPYGFDLVLDFRWTRQPS</sequence>
<evidence type="ECO:0000313" key="3">
    <source>
        <dbReference type="EMBL" id="KIM84652.1"/>
    </source>
</evidence>
<dbReference type="STRING" id="765440.A0A0C3C4V8"/>
<keyword evidence="2" id="KW-0732">Signal</keyword>